<evidence type="ECO:0000313" key="4">
    <source>
        <dbReference type="RefSeq" id="XP_026679716.1"/>
    </source>
</evidence>
<feature type="domain" description="GH18" evidence="2">
    <location>
        <begin position="41"/>
        <end position="710"/>
    </location>
</feature>
<evidence type="ECO:0000259" key="2">
    <source>
        <dbReference type="PROSITE" id="PS51910"/>
    </source>
</evidence>
<dbReference type="RefSeq" id="XP_026679716.1">
    <property type="nucleotide sequence ID" value="XM_026823915.1"/>
</dbReference>
<keyword evidence="3" id="KW-1185">Reference proteome</keyword>
<dbReference type="Pfam" id="PF00704">
    <property type="entry name" value="Glyco_hydro_18"/>
    <property type="match status" value="4"/>
</dbReference>
<proteinExistence type="predicted"/>
<accession>A0A3Q0ITW7</accession>
<dbReference type="STRING" id="121845.A0A3Q0ITW7"/>
<dbReference type="InterPro" id="IPR017853">
    <property type="entry name" value="GH"/>
</dbReference>
<dbReference type="SUPFAM" id="SSF54556">
    <property type="entry name" value="Chitinase insertion domain"/>
    <property type="match status" value="1"/>
</dbReference>
<dbReference type="SUPFAM" id="SSF51445">
    <property type="entry name" value="(Trans)glycosidases"/>
    <property type="match status" value="3"/>
</dbReference>
<dbReference type="GO" id="GO:0006032">
    <property type="term" value="P:chitin catabolic process"/>
    <property type="evidence" value="ECO:0007669"/>
    <property type="project" value="TreeGrafter"/>
</dbReference>
<dbReference type="PANTHER" id="PTHR11177">
    <property type="entry name" value="CHITINASE"/>
    <property type="match status" value="1"/>
</dbReference>
<name>A0A3Q0ITW7_DIACI</name>
<dbReference type="GO" id="GO:0008061">
    <property type="term" value="F:chitin binding"/>
    <property type="evidence" value="ECO:0007669"/>
    <property type="project" value="InterPro"/>
</dbReference>
<dbReference type="PROSITE" id="PS51910">
    <property type="entry name" value="GH18_2"/>
    <property type="match status" value="1"/>
</dbReference>
<dbReference type="SMART" id="SM00636">
    <property type="entry name" value="Glyco_18"/>
    <property type="match status" value="1"/>
</dbReference>
<feature type="signal peptide" evidence="1">
    <location>
        <begin position="1"/>
        <end position="21"/>
    </location>
</feature>
<dbReference type="GO" id="GO:0005975">
    <property type="term" value="P:carbohydrate metabolic process"/>
    <property type="evidence" value="ECO:0007669"/>
    <property type="project" value="InterPro"/>
</dbReference>
<dbReference type="Gene3D" id="3.20.20.80">
    <property type="entry name" value="Glycosidases"/>
    <property type="match status" value="4"/>
</dbReference>
<reference evidence="4" key="1">
    <citation type="submission" date="2025-08" db="UniProtKB">
        <authorList>
            <consortium name="RefSeq"/>
        </authorList>
    </citation>
    <scope>IDENTIFICATION</scope>
</reference>
<dbReference type="GO" id="GO:0005576">
    <property type="term" value="C:extracellular region"/>
    <property type="evidence" value="ECO:0007669"/>
    <property type="project" value="TreeGrafter"/>
</dbReference>
<dbReference type="GeneID" id="108252441"/>
<dbReference type="InterPro" id="IPR011583">
    <property type="entry name" value="Chitinase_II/V-like_cat"/>
</dbReference>
<dbReference type="PaxDb" id="121845-A0A3Q0ITW7"/>
<dbReference type="GO" id="GO:0004568">
    <property type="term" value="F:chitinase activity"/>
    <property type="evidence" value="ECO:0007669"/>
    <property type="project" value="TreeGrafter"/>
</dbReference>
<evidence type="ECO:0000256" key="1">
    <source>
        <dbReference type="SAM" id="SignalP"/>
    </source>
</evidence>
<protein>
    <submittedName>
        <fullName evidence="4">Chitinase-like protein Idgf2</fullName>
    </submittedName>
</protein>
<sequence>MRAYLCFGVSLLAVLVSCGQAATKSKVKYIPINLEDNPPPKKILCYYNHEAYKREGKGKVATEELRPALTTCTHLVYAYAGISNSDYHIKSLDKELDTDKNKGHELYKQVTALKTSYPDLNIILGVGGFEDQKDKEKYLDLHEMKKIAKDFEIEALRPDISTESGANLFRKITDLKQTFPKLKVLISLAGADSVESQQRYIDVLREDSHQEKLVASVLPFLKKYNFDGINMAWVFPPRPDEVDKVKNQGGPPPVVHDIDPEGTRVAFGGLVQRLADILKLENFITVVTVIPHVNYIVYYDIPTLSHAADMIIVESHDFPAKLIISASSYGSWALVKKSDRDDSPTKPKQAVGGIVFYFEVCSQIKALSHVGEYFDMPSITQHVDLITLHAYDFRTPQRPLIETYAAKLIISASSYGSWALVKKSDLDDSPTKPKQAVGGIVFYFEVCSQIKALSHPAHPPGEFLEKLNFNLSPRYFKESSNAEETRNQLKDDHAIWLAYEDTQSVAYKTAFAKRAGLGGVALNALMFDDTRGVCNGVKYPLLETIATSWKFRSPSVSVNKLILAIPTYGRTWVINKDTSRTGIPPLKVEGPGEKGPLVQEEGLLSYGEICSQLASLTDANASPTTLRRVPDTQKRMGTYAFRLPNKQLKQEYGIWVSYEDPDTVGVKAAYAKQNGLAGVAMVDLSLDDFKGNCGEKYGIKHTITGPKDENPTLHKDHFTLLIREMKAALRPDKYLLGLSVLPHVNYTDSYKVDTAKCRVS</sequence>
<dbReference type="InterPro" id="IPR001223">
    <property type="entry name" value="Glyco_hydro18_cat"/>
</dbReference>
<dbReference type="InterPro" id="IPR029070">
    <property type="entry name" value="Chitinase_insertion_sf"/>
</dbReference>
<evidence type="ECO:0000313" key="3">
    <source>
        <dbReference type="Proteomes" id="UP000079169"/>
    </source>
</evidence>
<gene>
    <name evidence="4" type="primary">LOC108252441</name>
</gene>
<keyword evidence="1" id="KW-0732">Signal</keyword>
<dbReference type="AlphaFoldDB" id="A0A3Q0ITW7"/>
<organism evidence="3 4">
    <name type="scientific">Diaphorina citri</name>
    <name type="common">Asian citrus psyllid</name>
    <dbReference type="NCBI Taxonomy" id="121845"/>
    <lineage>
        <taxon>Eukaryota</taxon>
        <taxon>Metazoa</taxon>
        <taxon>Ecdysozoa</taxon>
        <taxon>Arthropoda</taxon>
        <taxon>Hexapoda</taxon>
        <taxon>Insecta</taxon>
        <taxon>Pterygota</taxon>
        <taxon>Neoptera</taxon>
        <taxon>Paraneoptera</taxon>
        <taxon>Hemiptera</taxon>
        <taxon>Sternorrhyncha</taxon>
        <taxon>Psylloidea</taxon>
        <taxon>Psyllidae</taxon>
        <taxon>Diaphorininae</taxon>
        <taxon>Diaphorina</taxon>
    </lineage>
</organism>
<dbReference type="PANTHER" id="PTHR11177:SF235">
    <property type="entry name" value="CHITINASE-LIKE PROTEIN IDGF1-RELATED"/>
    <property type="match status" value="1"/>
</dbReference>
<feature type="chain" id="PRO_5018033537" evidence="1">
    <location>
        <begin position="22"/>
        <end position="760"/>
    </location>
</feature>
<dbReference type="PROSITE" id="PS51257">
    <property type="entry name" value="PROKAR_LIPOPROTEIN"/>
    <property type="match status" value="1"/>
</dbReference>
<dbReference type="InterPro" id="IPR050314">
    <property type="entry name" value="Glycosyl_Hydrlase_18"/>
</dbReference>
<dbReference type="Gene3D" id="3.10.50.10">
    <property type="match status" value="1"/>
</dbReference>
<dbReference type="Proteomes" id="UP000079169">
    <property type="component" value="Unplaced"/>
</dbReference>
<dbReference type="KEGG" id="dci:108252441"/>